<dbReference type="RefSeq" id="WP_378590828.1">
    <property type="nucleotide sequence ID" value="NZ_JBHSKD010000015.1"/>
</dbReference>
<dbReference type="Gene3D" id="2.60.40.10">
    <property type="entry name" value="Immunoglobulins"/>
    <property type="match status" value="1"/>
</dbReference>
<feature type="signal peptide" evidence="2">
    <location>
        <begin position="1"/>
        <end position="26"/>
    </location>
</feature>
<dbReference type="Pfam" id="PF18911">
    <property type="entry name" value="PKD_4"/>
    <property type="match status" value="1"/>
</dbReference>
<feature type="region of interest" description="Disordered" evidence="1">
    <location>
        <begin position="297"/>
        <end position="333"/>
    </location>
</feature>
<dbReference type="CDD" id="cd00146">
    <property type="entry name" value="PKD"/>
    <property type="match status" value="1"/>
</dbReference>
<dbReference type="InterPro" id="IPR013783">
    <property type="entry name" value="Ig-like_fold"/>
</dbReference>
<accession>A0ABW0BK39</accession>
<dbReference type="SUPFAM" id="SSF49299">
    <property type="entry name" value="PKD domain"/>
    <property type="match status" value="1"/>
</dbReference>
<dbReference type="InterPro" id="IPR017853">
    <property type="entry name" value="GH"/>
</dbReference>
<dbReference type="PROSITE" id="PS50093">
    <property type="entry name" value="PKD"/>
    <property type="match status" value="1"/>
</dbReference>
<sequence>MRKRTVLISVGAIAAGTAVFLSPASADNPWELDRSVRSDAVNEAAGIAASTVEDGLVYLANDGGGTNRVYAVNTDGSVRSVLTLKSAWNVDWEDLASGPGRTIWVADTGDDALNRSQLAVYSFVEPTGTEWQPAMYVRTNRYVFTLPDGPRNIEGLMVHPTSGRLTFVTRQAGGAQLYTAPATLTTKKSNPLTAAGQLPVPGVTAAAWAPDGTGFALGTSTQAFVYASKDAAPAVVDLPVTLPPSGALTYDRTGARLLLSHDGASPKVLRAPVPAPPAPANEAPKATFTSSVTDLSASLDSTGSQDPDGTIVSRAWSFGDGTSGTGATPSKSYSTAGTYTVKLTVTDDDGATATATGEVTVTPPDTSLRLDNGCRLSERGLPRGCGTLFGSSLTWNGDPTTWESQLGDHLGVRRTYWSASQVDAAVRNVKADVAAGRIPWISFKAPLSWSEMAAGAGDAWATDLATQLAAVDGPVYLAIHHEPEKDGDITQWTAMQEHLAPLIRAKAPNVAYSIIVTGWNAFYGSDPSLRLEAEFPNTQIDLIGLDVYNKYGNADGVMVHTDMKARFYDLLAPFAEAHGAAWGIAETGYTPAASADYPAWVSDSYDQMVASGGAVMSYWNSTMNDTTYALDTDEELRYFGNALHRSPKLLPKSP</sequence>
<dbReference type="Gene3D" id="3.20.20.80">
    <property type="entry name" value="Glycosidases"/>
    <property type="match status" value="1"/>
</dbReference>
<evidence type="ECO:0000313" key="4">
    <source>
        <dbReference type="EMBL" id="MFC5177640.1"/>
    </source>
</evidence>
<evidence type="ECO:0000256" key="2">
    <source>
        <dbReference type="SAM" id="SignalP"/>
    </source>
</evidence>
<reference evidence="5" key="1">
    <citation type="journal article" date="2019" name="Int. J. Syst. Evol. Microbiol.">
        <title>The Global Catalogue of Microorganisms (GCM) 10K type strain sequencing project: providing services to taxonomists for standard genome sequencing and annotation.</title>
        <authorList>
            <consortium name="The Broad Institute Genomics Platform"/>
            <consortium name="The Broad Institute Genome Sequencing Center for Infectious Disease"/>
            <person name="Wu L."/>
            <person name="Ma J."/>
        </authorList>
    </citation>
    <scope>NUCLEOTIDE SEQUENCE [LARGE SCALE GENOMIC DNA]</scope>
    <source>
        <strain evidence="5">DFY41</strain>
    </source>
</reference>
<dbReference type="SUPFAM" id="SSF101898">
    <property type="entry name" value="NHL repeat"/>
    <property type="match status" value="1"/>
</dbReference>
<dbReference type="InterPro" id="IPR035986">
    <property type="entry name" value="PKD_dom_sf"/>
</dbReference>
<name>A0ABW0BK39_9ACTN</name>
<evidence type="ECO:0000256" key="1">
    <source>
        <dbReference type="SAM" id="MobiDB-lite"/>
    </source>
</evidence>
<dbReference type="Proteomes" id="UP001596087">
    <property type="component" value="Unassembled WGS sequence"/>
</dbReference>
<evidence type="ECO:0000313" key="5">
    <source>
        <dbReference type="Proteomes" id="UP001596087"/>
    </source>
</evidence>
<keyword evidence="2" id="KW-0732">Signal</keyword>
<protein>
    <submittedName>
        <fullName evidence="4">PKD domain-containing protein</fullName>
    </submittedName>
</protein>
<gene>
    <name evidence="4" type="ORF">ACFPGP_13235</name>
</gene>
<feature type="domain" description="PKD" evidence="3">
    <location>
        <begin position="280"/>
        <end position="368"/>
    </location>
</feature>
<proteinExistence type="predicted"/>
<dbReference type="InterPro" id="IPR022409">
    <property type="entry name" value="PKD/Chitinase_dom"/>
</dbReference>
<dbReference type="SMART" id="SM00089">
    <property type="entry name" value="PKD"/>
    <property type="match status" value="1"/>
</dbReference>
<organism evidence="4 5">
    <name type="scientific">Nocardioides taihuensis</name>
    <dbReference type="NCBI Taxonomy" id="1835606"/>
    <lineage>
        <taxon>Bacteria</taxon>
        <taxon>Bacillati</taxon>
        <taxon>Actinomycetota</taxon>
        <taxon>Actinomycetes</taxon>
        <taxon>Propionibacteriales</taxon>
        <taxon>Nocardioidaceae</taxon>
        <taxon>Nocardioides</taxon>
    </lineage>
</organism>
<feature type="compositionally biased region" description="Polar residues" evidence="1">
    <location>
        <begin position="297"/>
        <end position="307"/>
    </location>
</feature>
<dbReference type="EMBL" id="JBHSKD010000015">
    <property type="protein sequence ID" value="MFC5177640.1"/>
    <property type="molecule type" value="Genomic_DNA"/>
</dbReference>
<evidence type="ECO:0000259" key="3">
    <source>
        <dbReference type="PROSITE" id="PS50093"/>
    </source>
</evidence>
<feature type="chain" id="PRO_5047382156" evidence="2">
    <location>
        <begin position="27"/>
        <end position="654"/>
    </location>
</feature>
<dbReference type="SUPFAM" id="SSF51445">
    <property type="entry name" value="(Trans)glycosidases"/>
    <property type="match status" value="1"/>
</dbReference>
<keyword evidence="5" id="KW-1185">Reference proteome</keyword>
<comment type="caution">
    <text evidence="4">The sequence shown here is derived from an EMBL/GenBank/DDBJ whole genome shotgun (WGS) entry which is preliminary data.</text>
</comment>
<dbReference type="InterPro" id="IPR000601">
    <property type="entry name" value="PKD_dom"/>
</dbReference>